<keyword evidence="9" id="KW-1278">Translocase</keyword>
<dbReference type="AlphaFoldDB" id="A0A0S2MQ59"/>
<evidence type="ECO:0000256" key="10">
    <source>
        <dbReference type="ARBA" id="ARBA00022982"/>
    </source>
</evidence>
<dbReference type="PANTHER" id="PTHR42829">
    <property type="entry name" value="NADH-UBIQUINONE OXIDOREDUCTASE CHAIN 5"/>
    <property type="match status" value="1"/>
</dbReference>
<name>A0A0S2MQ59_9CUCU</name>
<evidence type="ECO:0000259" key="18">
    <source>
        <dbReference type="Pfam" id="PF00361"/>
    </source>
</evidence>
<keyword evidence="10" id="KW-0249">Electron transport</keyword>
<dbReference type="Pfam" id="PF00361">
    <property type="entry name" value="Proton_antipo_M"/>
    <property type="match status" value="1"/>
</dbReference>
<dbReference type="InterPro" id="IPR010934">
    <property type="entry name" value="NADH_DH_su5_C"/>
</dbReference>
<feature type="transmembrane region" description="Helical" evidence="17">
    <location>
        <begin position="418"/>
        <end position="439"/>
    </location>
</feature>
<evidence type="ECO:0000256" key="3">
    <source>
        <dbReference type="ARBA" id="ARBA00012944"/>
    </source>
</evidence>
<evidence type="ECO:0000256" key="8">
    <source>
        <dbReference type="ARBA" id="ARBA00022792"/>
    </source>
</evidence>
<evidence type="ECO:0000256" key="9">
    <source>
        <dbReference type="ARBA" id="ARBA00022967"/>
    </source>
</evidence>
<evidence type="ECO:0000256" key="7">
    <source>
        <dbReference type="ARBA" id="ARBA00022692"/>
    </source>
</evidence>
<evidence type="ECO:0000256" key="5">
    <source>
        <dbReference type="ARBA" id="ARBA00022448"/>
    </source>
</evidence>
<dbReference type="Pfam" id="PF00662">
    <property type="entry name" value="Proton_antipo_N"/>
    <property type="match status" value="1"/>
</dbReference>
<evidence type="ECO:0000256" key="6">
    <source>
        <dbReference type="ARBA" id="ARBA00022660"/>
    </source>
</evidence>
<dbReference type="PRINTS" id="PR01434">
    <property type="entry name" value="NADHDHGNASE5"/>
</dbReference>
<keyword evidence="11 17" id="KW-1133">Transmembrane helix</keyword>
<feature type="domain" description="NADH:quinone oxidoreductase/Mrp antiporter transmembrane" evidence="18">
    <location>
        <begin position="105"/>
        <end position="387"/>
    </location>
</feature>
<keyword evidence="14 17" id="KW-0496">Mitochondrion</keyword>
<evidence type="ECO:0000256" key="2">
    <source>
        <dbReference type="ARBA" id="ARBA00004448"/>
    </source>
</evidence>
<keyword evidence="8" id="KW-0999">Mitochondrion inner membrane</keyword>
<evidence type="ECO:0000256" key="16">
    <source>
        <dbReference type="ARBA" id="ARBA00049551"/>
    </source>
</evidence>
<evidence type="ECO:0000256" key="1">
    <source>
        <dbReference type="ARBA" id="ARBA00003257"/>
    </source>
</evidence>
<evidence type="ECO:0000259" key="20">
    <source>
        <dbReference type="Pfam" id="PF06455"/>
    </source>
</evidence>
<feature type="transmembrane region" description="Helical" evidence="17">
    <location>
        <begin position="337"/>
        <end position="355"/>
    </location>
</feature>
<proteinExistence type="inferred from homology"/>
<evidence type="ECO:0000256" key="11">
    <source>
        <dbReference type="ARBA" id="ARBA00022989"/>
    </source>
</evidence>
<sequence>MMSICKIYFKLLLIFSILSFFNSLLFLSFNYTCMVELNLVSFNSSNIMMVILLDWMSLLFMSFVFFISAMVIYYSEEYMKGDLFLNRFILLVIMFVFSMFLLIISPNLISILLGWDGLGLVSYCLVIYYQNIKSYNAGMLTALSNRIGDVALLMAIAWMLNFGSWNFIFYLEIMKYNYLMELISYLVVLAALTKSAQIPFSSWLPAAMAAPTPVSSLVHSSTLVTAGVYLLIRFNYSFSANLMYFLLFISSMTMFMSGLGANFEYDLKKIIALSTLSQLGMMMSILALGSFQLAFFHLLTHALFKALLFMCAGSIIHNLNNCQDIRCMGGLINHMPLTCTFFNISNFSLCGLPFLSGFYSKDLIVEVMSFSYLNIFIYLIYYISVGLTVCYSFRLSYYSLVGSFNFLSLNSMSDSSYLMLKSMGSLMIFVIFMGSLMMWFSFFTPIFICLPFIMKLMALFAIFLGLWLGYELAKFKNFFMLKSKNHLILVSFFSLMLNLPVLSTFSLNFYPVYLGKIYLNILDQGWFEYYGSNGILNYIKNMMVFQFLSINHLKVYLLMFIIWMIFLMINIF</sequence>
<comment type="subcellular location">
    <subcellularLocation>
        <location evidence="2">Mitochondrion inner membrane</location>
        <topology evidence="2">Multi-pass membrane protein</topology>
    </subcellularLocation>
</comment>
<organism evidence="21">
    <name type="scientific">Chrysomelidae sp. SPH01</name>
    <dbReference type="NCBI Taxonomy" id="1213606"/>
    <lineage>
        <taxon>Eukaryota</taxon>
        <taxon>Metazoa</taxon>
        <taxon>Ecdysozoa</taxon>
        <taxon>Arthropoda</taxon>
        <taxon>Hexapoda</taxon>
        <taxon>Insecta</taxon>
        <taxon>Pterygota</taxon>
        <taxon>Neoptera</taxon>
        <taxon>Endopterygota</taxon>
        <taxon>Coleoptera</taxon>
        <taxon>Polyphaga</taxon>
        <taxon>Cucujiformia</taxon>
        <taxon>Chrysomeloidea</taxon>
        <taxon>Chrysomelidae</taxon>
    </lineage>
</organism>
<feature type="transmembrane region" description="Helical" evidence="17">
    <location>
        <begin position="553"/>
        <end position="571"/>
    </location>
</feature>
<dbReference type="InterPro" id="IPR003945">
    <property type="entry name" value="NU5C-like"/>
</dbReference>
<feature type="domain" description="NADH dehydrogenase subunit 5 C-terminal" evidence="20">
    <location>
        <begin position="391"/>
        <end position="569"/>
    </location>
</feature>
<comment type="function">
    <text evidence="1">Core subunit of the mitochondrial membrane respiratory chain NADH dehydrogenase (Complex I) that is believed to belong to the minimal assembly required for catalysis. Complex I functions in the transfer of electrons from NADH to the respiratory chain. The immediate electron acceptor for the enzyme is believed to be ubiquinone.</text>
</comment>
<dbReference type="GO" id="GO:0005743">
    <property type="term" value="C:mitochondrial inner membrane"/>
    <property type="evidence" value="ECO:0007669"/>
    <property type="project" value="UniProtKB-SubCell"/>
</dbReference>
<keyword evidence="13 17" id="KW-0830">Ubiquinone</keyword>
<keyword evidence="5 17" id="KW-0813">Transport</keyword>
<keyword evidence="7 17" id="KW-0812">Transmembrane</keyword>
<feature type="transmembrane region" description="Helical" evidence="17">
    <location>
        <begin position="445"/>
        <end position="467"/>
    </location>
</feature>
<reference evidence="21" key="1">
    <citation type="submission" date="2012-06" db="EMBL/GenBank/DDBJ databases">
        <title>Mitogenomics of the Coleoptera under dense taxon sampling.</title>
        <authorList>
            <person name="Timmermans M.J.T.N."/>
            <person name="Lim J."/>
            <person name="Dodsworth S."/>
            <person name="Haran J."/>
            <person name="Ahrens D."/>
            <person name="Bocak L."/>
            <person name="London A."/>
            <person name="Culverwell L."/>
            <person name="Vogler A.P."/>
        </authorList>
    </citation>
    <scope>NUCLEOTIDE SEQUENCE</scope>
</reference>
<feature type="transmembrane region" description="Helical" evidence="17">
    <location>
        <begin position="47"/>
        <end position="72"/>
    </location>
</feature>
<evidence type="ECO:0000256" key="12">
    <source>
        <dbReference type="ARBA" id="ARBA00023027"/>
    </source>
</evidence>
<gene>
    <name evidence="21" type="primary">nad5</name>
</gene>
<evidence type="ECO:0000256" key="14">
    <source>
        <dbReference type="ARBA" id="ARBA00023128"/>
    </source>
</evidence>
<keyword evidence="6" id="KW-0679">Respiratory chain</keyword>
<comment type="catalytic activity">
    <reaction evidence="16 17">
        <text>a ubiquinone + NADH + 5 H(+)(in) = a ubiquinol + NAD(+) + 4 H(+)(out)</text>
        <dbReference type="Rhea" id="RHEA:29091"/>
        <dbReference type="Rhea" id="RHEA-COMP:9565"/>
        <dbReference type="Rhea" id="RHEA-COMP:9566"/>
        <dbReference type="ChEBI" id="CHEBI:15378"/>
        <dbReference type="ChEBI" id="CHEBI:16389"/>
        <dbReference type="ChEBI" id="CHEBI:17976"/>
        <dbReference type="ChEBI" id="CHEBI:57540"/>
        <dbReference type="ChEBI" id="CHEBI:57945"/>
        <dbReference type="EC" id="7.1.1.2"/>
    </reaction>
</comment>
<feature type="domain" description="NADH-Ubiquinone oxidoreductase (complex I) chain 5 N-terminal" evidence="19">
    <location>
        <begin position="41"/>
        <end position="88"/>
    </location>
</feature>
<dbReference type="PANTHER" id="PTHR42829:SF2">
    <property type="entry name" value="NADH-UBIQUINONE OXIDOREDUCTASE CHAIN 5"/>
    <property type="match status" value="1"/>
</dbReference>
<dbReference type="GO" id="GO:0042773">
    <property type="term" value="P:ATP synthesis coupled electron transport"/>
    <property type="evidence" value="ECO:0007669"/>
    <property type="project" value="InterPro"/>
</dbReference>
<comment type="function">
    <text evidence="17">Core subunit of the mitochondrial membrane respiratory chain NADH dehydrogenase (Complex I) which catalyzes electron transfer from NADH through the respiratory chain, using ubiquinone as an electron acceptor. Essential for the catalytic activity and assembly of complex I.</text>
</comment>
<dbReference type="GO" id="GO:0008137">
    <property type="term" value="F:NADH dehydrogenase (ubiquinone) activity"/>
    <property type="evidence" value="ECO:0007669"/>
    <property type="project" value="UniProtKB-EC"/>
</dbReference>
<keyword evidence="12 17" id="KW-0520">NAD</keyword>
<feature type="transmembrane region" description="Helical" evidence="17">
    <location>
        <begin position="150"/>
        <end position="170"/>
    </location>
</feature>
<dbReference type="Pfam" id="PF06455">
    <property type="entry name" value="NADH5_C"/>
    <property type="match status" value="1"/>
</dbReference>
<dbReference type="InterPro" id="IPR001750">
    <property type="entry name" value="ND/Mrp_TM"/>
</dbReference>
<geneLocation type="mitochondrion" evidence="21"/>
<feature type="transmembrane region" description="Helical" evidence="17">
    <location>
        <begin position="487"/>
        <end position="510"/>
    </location>
</feature>
<feature type="transmembrane region" description="Helical" evidence="17">
    <location>
        <begin position="7"/>
        <end position="27"/>
    </location>
</feature>
<feature type="transmembrane region" description="Helical" evidence="17">
    <location>
        <begin position="216"/>
        <end position="236"/>
    </location>
</feature>
<dbReference type="GO" id="GO:0015990">
    <property type="term" value="P:electron transport coupled proton transport"/>
    <property type="evidence" value="ECO:0007669"/>
    <property type="project" value="TreeGrafter"/>
</dbReference>
<dbReference type="EC" id="7.1.1.2" evidence="3 17"/>
<evidence type="ECO:0000256" key="17">
    <source>
        <dbReference type="RuleBase" id="RU003404"/>
    </source>
</evidence>
<feature type="transmembrane region" description="Helical" evidence="17">
    <location>
        <begin position="182"/>
        <end position="204"/>
    </location>
</feature>
<dbReference type="PRINTS" id="PR01435">
    <property type="entry name" value="NPOXDRDTASE5"/>
</dbReference>
<dbReference type="EMBL" id="JX412783">
    <property type="protein sequence ID" value="ALO76786.1"/>
    <property type="molecule type" value="Genomic_DNA"/>
</dbReference>
<evidence type="ECO:0000259" key="19">
    <source>
        <dbReference type="Pfam" id="PF00662"/>
    </source>
</evidence>
<feature type="transmembrane region" description="Helical" evidence="17">
    <location>
        <begin position="84"/>
        <end position="103"/>
    </location>
</feature>
<feature type="transmembrane region" description="Helical" evidence="17">
    <location>
        <begin position="375"/>
        <end position="397"/>
    </location>
</feature>
<evidence type="ECO:0000256" key="15">
    <source>
        <dbReference type="ARBA" id="ARBA00023136"/>
    </source>
</evidence>
<accession>A0A0S2MQ59</accession>
<feature type="transmembrane region" description="Helical" evidence="17">
    <location>
        <begin position="294"/>
        <end position="316"/>
    </location>
</feature>
<keyword evidence="15 17" id="KW-0472">Membrane</keyword>
<evidence type="ECO:0000256" key="4">
    <source>
        <dbReference type="ARBA" id="ARBA00021096"/>
    </source>
</evidence>
<dbReference type="InterPro" id="IPR001516">
    <property type="entry name" value="Proton_antipo_N"/>
</dbReference>
<comment type="similarity">
    <text evidence="17">Belongs to the complex I subunit 5 family.</text>
</comment>
<protein>
    <recommendedName>
        <fullName evidence="4 17">NADH-ubiquinone oxidoreductase chain 5</fullName>
        <ecNumber evidence="3 17">7.1.1.2</ecNumber>
    </recommendedName>
</protein>
<dbReference type="GO" id="GO:0003954">
    <property type="term" value="F:NADH dehydrogenase activity"/>
    <property type="evidence" value="ECO:0007669"/>
    <property type="project" value="TreeGrafter"/>
</dbReference>
<evidence type="ECO:0000313" key="21">
    <source>
        <dbReference type="EMBL" id="ALO76786.1"/>
    </source>
</evidence>
<feature type="transmembrane region" description="Helical" evidence="17">
    <location>
        <begin position="270"/>
        <end position="288"/>
    </location>
</feature>
<evidence type="ECO:0000256" key="13">
    <source>
        <dbReference type="ARBA" id="ARBA00023075"/>
    </source>
</evidence>
<feature type="transmembrane region" description="Helical" evidence="17">
    <location>
        <begin position="242"/>
        <end position="263"/>
    </location>
</feature>